<dbReference type="Proteomes" id="UP000059680">
    <property type="component" value="Chromosome 1"/>
</dbReference>
<feature type="compositionally biased region" description="Basic and acidic residues" evidence="1">
    <location>
        <begin position="83"/>
        <end position="92"/>
    </location>
</feature>
<keyword evidence="3" id="KW-1185">Reference proteome</keyword>
<feature type="region of interest" description="Disordered" evidence="1">
    <location>
        <begin position="70"/>
        <end position="92"/>
    </location>
</feature>
<dbReference type="PaxDb" id="39947-A0A0P0VAQ2"/>
<reference evidence="3" key="1">
    <citation type="journal article" date="2005" name="Nature">
        <title>The map-based sequence of the rice genome.</title>
        <authorList>
            <consortium name="International rice genome sequencing project (IRGSP)"/>
            <person name="Matsumoto T."/>
            <person name="Wu J."/>
            <person name="Kanamori H."/>
            <person name="Katayose Y."/>
            <person name="Fujisawa M."/>
            <person name="Namiki N."/>
            <person name="Mizuno H."/>
            <person name="Yamamoto K."/>
            <person name="Antonio B.A."/>
            <person name="Baba T."/>
            <person name="Sakata K."/>
            <person name="Nagamura Y."/>
            <person name="Aoki H."/>
            <person name="Arikawa K."/>
            <person name="Arita K."/>
            <person name="Bito T."/>
            <person name="Chiden Y."/>
            <person name="Fujitsuka N."/>
            <person name="Fukunaka R."/>
            <person name="Hamada M."/>
            <person name="Harada C."/>
            <person name="Hayashi A."/>
            <person name="Hijishita S."/>
            <person name="Honda M."/>
            <person name="Hosokawa S."/>
            <person name="Ichikawa Y."/>
            <person name="Idonuma A."/>
            <person name="Iijima M."/>
            <person name="Ikeda M."/>
            <person name="Ikeno M."/>
            <person name="Ito K."/>
            <person name="Ito S."/>
            <person name="Ito T."/>
            <person name="Ito Y."/>
            <person name="Ito Y."/>
            <person name="Iwabuchi A."/>
            <person name="Kamiya K."/>
            <person name="Karasawa W."/>
            <person name="Kurita K."/>
            <person name="Katagiri S."/>
            <person name="Kikuta A."/>
            <person name="Kobayashi H."/>
            <person name="Kobayashi N."/>
            <person name="Machita K."/>
            <person name="Maehara T."/>
            <person name="Masukawa M."/>
            <person name="Mizubayashi T."/>
            <person name="Mukai Y."/>
            <person name="Nagasaki H."/>
            <person name="Nagata Y."/>
            <person name="Naito S."/>
            <person name="Nakashima M."/>
            <person name="Nakama Y."/>
            <person name="Nakamichi Y."/>
            <person name="Nakamura M."/>
            <person name="Meguro A."/>
            <person name="Negishi M."/>
            <person name="Ohta I."/>
            <person name="Ohta T."/>
            <person name="Okamoto M."/>
            <person name="Ono N."/>
            <person name="Saji S."/>
            <person name="Sakaguchi M."/>
            <person name="Sakai K."/>
            <person name="Shibata M."/>
            <person name="Shimokawa T."/>
            <person name="Song J."/>
            <person name="Takazaki Y."/>
            <person name="Terasawa K."/>
            <person name="Tsugane M."/>
            <person name="Tsuji K."/>
            <person name="Ueda S."/>
            <person name="Waki K."/>
            <person name="Yamagata H."/>
            <person name="Yamamoto M."/>
            <person name="Yamamoto S."/>
            <person name="Yamane H."/>
            <person name="Yoshiki S."/>
            <person name="Yoshihara R."/>
            <person name="Yukawa K."/>
            <person name="Zhong H."/>
            <person name="Yano M."/>
            <person name="Yuan Q."/>
            <person name="Ouyang S."/>
            <person name="Liu J."/>
            <person name="Jones K.M."/>
            <person name="Gansberger K."/>
            <person name="Moffat K."/>
            <person name="Hill J."/>
            <person name="Bera J."/>
            <person name="Fadrosh D."/>
            <person name="Jin S."/>
            <person name="Johri S."/>
            <person name="Kim M."/>
            <person name="Overton L."/>
            <person name="Reardon M."/>
            <person name="Tsitrin T."/>
            <person name="Vuong H."/>
            <person name="Weaver B."/>
            <person name="Ciecko A."/>
            <person name="Tallon L."/>
            <person name="Jackson J."/>
            <person name="Pai G."/>
            <person name="Aken S.V."/>
            <person name="Utterback T."/>
            <person name="Reidmuller S."/>
            <person name="Feldblyum T."/>
            <person name="Hsiao J."/>
            <person name="Zismann V."/>
            <person name="Iobst S."/>
            <person name="de Vazeille A.R."/>
            <person name="Buell C.R."/>
            <person name="Ying K."/>
            <person name="Li Y."/>
            <person name="Lu T."/>
            <person name="Huang Y."/>
            <person name="Zhao Q."/>
            <person name="Feng Q."/>
            <person name="Zhang L."/>
            <person name="Zhu J."/>
            <person name="Weng Q."/>
            <person name="Mu J."/>
            <person name="Lu Y."/>
            <person name="Fan D."/>
            <person name="Liu Y."/>
            <person name="Guan J."/>
            <person name="Zhang Y."/>
            <person name="Yu S."/>
            <person name="Liu X."/>
            <person name="Zhang Y."/>
            <person name="Hong G."/>
            <person name="Han B."/>
            <person name="Choisne N."/>
            <person name="Demange N."/>
            <person name="Orjeda G."/>
            <person name="Samain S."/>
            <person name="Cattolico L."/>
            <person name="Pelletier E."/>
            <person name="Couloux A."/>
            <person name="Segurens B."/>
            <person name="Wincker P."/>
            <person name="D'Hont A."/>
            <person name="Scarpelli C."/>
            <person name="Weissenbach J."/>
            <person name="Salanoubat M."/>
            <person name="Quetier F."/>
            <person name="Yu Y."/>
            <person name="Kim H.R."/>
            <person name="Rambo T."/>
            <person name="Currie J."/>
            <person name="Collura K."/>
            <person name="Luo M."/>
            <person name="Yang T."/>
            <person name="Ammiraju J.S.S."/>
            <person name="Engler F."/>
            <person name="Soderlund C."/>
            <person name="Wing R.A."/>
            <person name="Palmer L.E."/>
            <person name="de la Bastide M."/>
            <person name="Spiegel L."/>
            <person name="Nascimento L."/>
            <person name="Zutavern T."/>
            <person name="O'Shaughnessy A."/>
            <person name="Dike S."/>
            <person name="Dedhia N."/>
            <person name="Preston R."/>
            <person name="Balija V."/>
            <person name="McCombie W.R."/>
            <person name="Chow T."/>
            <person name="Chen H."/>
            <person name="Chung M."/>
            <person name="Chen C."/>
            <person name="Shaw J."/>
            <person name="Wu H."/>
            <person name="Hsiao K."/>
            <person name="Chao Y."/>
            <person name="Chu M."/>
            <person name="Cheng C."/>
            <person name="Hour A."/>
            <person name="Lee P."/>
            <person name="Lin S."/>
            <person name="Lin Y."/>
            <person name="Liou J."/>
            <person name="Liu S."/>
            <person name="Hsing Y."/>
            <person name="Raghuvanshi S."/>
            <person name="Mohanty A."/>
            <person name="Bharti A.K."/>
            <person name="Gaur A."/>
            <person name="Gupta V."/>
            <person name="Kumar D."/>
            <person name="Ravi V."/>
            <person name="Vij S."/>
            <person name="Kapur A."/>
            <person name="Khurana P."/>
            <person name="Khurana P."/>
            <person name="Khurana J.P."/>
            <person name="Tyagi A.K."/>
            <person name="Gaikwad K."/>
            <person name="Singh A."/>
            <person name="Dalal V."/>
            <person name="Srivastava S."/>
            <person name="Dixit A."/>
            <person name="Pal A.K."/>
            <person name="Ghazi I.A."/>
            <person name="Yadav M."/>
            <person name="Pandit A."/>
            <person name="Bhargava A."/>
            <person name="Sureshbabu K."/>
            <person name="Batra K."/>
            <person name="Sharma T.R."/>
            <person name="Mohapatra T."/>
            <person name="Singh N.K."/>
            <person name="Messing J."/>
            <person name="Nelson A.B."/>
            <person name="Fuks G."/>
            <person name="Kavchok S."/>
            <person name="Keizer G."/>
            <person name="Linton E."/>
            <person name="Llaca V."/>
            <person name="Song R."/>
            <person name="Tanyolac B."/>
            <person name="Young S."/>
            <person name="Ho-Il K."/>
            <person name="Hahn J.H."/>
            <person name="Sangsakoo G."/>
            <person name="Vanavichit A."/>
            <person name="de Mattos Luiz.A.T."/>
            <person name="Zimmer P.D."/>
            <person name="Malone G."/>
            <person name="Dellagostin O."/>
            <person name="de Oliveira A.C."/>
            <person name="Bevan M."/>
            <person name="Bancroft I."/>
            <person name="Minx P."/>
            <person name="Cordum H."/>
            <person name="Wilson R."/>
            <person name="Cheng Z."/>
            <person name="Jin W."/>
            <person name="Jiang J."/>
            <person name="Leong S.A."/>
            <person name="Iwama H."/>
            <person name="Gojobori T."/>
            <person name="Itoh T."/>
            <person name="Niimura Y."/>
            <person name="Fujii Y."/>
            <person name="Habara T."/>
            <person name="Sakai H."/>
            <person name="Sato Y."/>
            <person name="Wilson G."/>
            <person name="Kumar K."/>
            <person name="McCouch S."/>
            <person name="Juretic N."/>
            <person name="Hoen D."/>
            <person name="Wright S."/>
            <person name="Bruskiewich R."/>
            <person name="Bureau T."/>
            <person name="Miyao A."/>
            <person name="Hirochika H."/>
            <person name="Nishikawa T."/>
            <person name="Kadowaki K."/>
            <person name="Sugiura M."/>
            <person name="Burr B."/>
            <person name="Sasaki T."/>
        </authorList>
    </citation>
    <scope>NUCLEOTIDE SEQUENCE [LARGE SCALE GENOMIC DNA]</scope>
    <source>
        <strain evidence="3">cv. Nipponbare</strain>
    </source>
</reference>
<reference evidence="2 3" key="2">
    <citation type="journal article" date="2013" name="Plant Cell Physiol.">
        <title>Rice Annotation Project Database (RAP-DB): an integrative and interactive database for rice genomics.</title>
        <authorList>
            <person name="Sakai H."/>
            <person name="Lee S.S."/>
            <person name="Tanaka T."/>
            <person name="Numa H."/>
            <person name="Kim J."/>
            <person name="Kawahara Y."/>
            <person name="Wakimoto H."/>
            <person name="Yang C.C."/>
            <person name="Iwamoto M."/>
            <person name="Abe T."/>
            <person name="Yamada Y."/>
            <person name="Muto A."/>
            <person name="Inokuchi H."/>
            <person name="Ikemura T."/>
            <person name="Matsumoto T."/>
            <person name="Sasaki T."/>
            <person name="Itoh T."/>
        </authorList>
    </citation>
    <scope>NUCLEOTIDE SEQUENCE [LARGE SCALE GENOMIC DNA]</scope>
    <source>
        <strain evidence="3">cv. Nipponbare</strain>
    </source>
</reference>
<evidence type="ECO:0000313" key="2">
    <source>
        <dbReference type="EMBL" id="BAS75287.1"/>
    </source>
</evidence>
<proteinExistence type="predicted"/>
<dbReference type="InParanoid" id="A0A0P0VAQ2"/>
<reference evidence="2 3" key="3">
    <citation type="journal article" date="2013" name="Rice">
        <title>Improvement of the Oryza sativa Nipponbare reference genome using next generation sequence and optical map data.</title>
        <authorList>
            <person name="Kawahara Y."/>
            <person name="de la Bastide M."/>
            <person name="Hamilton J.P."/>
            <person name="Kanamori H."/>
            <person name="McCombie W.R."/>
            <person name="Ouyang S."/>
            <person name="Schwartz D.C."/>
            <person name="Tanaka T."/>
            <person name="Wu J."/>
            <person name="Zhou S."/>
            <person name="Childs K.L."/>
            <person name="Davidson R.M."/>
            <person name="Lin H."/>
            <person name="Quesada-Ocampo L."/>
            <person name="Vaillancourt B."/>
            <person name="Sakai H."/>
            <person name="Lee S.S."/>
            <person name="Kim J."/>
            <person name="Numa H."/>
            <person name="Itoh T."/>
            <person name="Buell C.R."/>
            <person name="Matsumoto T."/>
        </authorList>
    </citation>
    <scope>NUCLEOTIDE SEQUENCE [LARGE SCALE GENOMIC DNA]</scope>
    <source>
        <strain evidence="3">cv. Nipponbare</strain>
    </source>
</reference>
<sequence length="224" mass="24896">KIQGPAASIRHYFRRSASPGRSRVTVTGHPPYPVVGQERLGGVEAGEVGRLEEHLRQGVHLLRRREQRAVGRRLRGAHHRRHELPVREEEPPHRRLHGLERLQQLHLAGLLALAAPPAVEQPHGCLLHPRPAVGVHLDAKHTWHTLLEVPRGVSDVQQRPGAEAGGRVGARCRPYCELALEPQEVVRVHQQVQVLDVGEQLPDAFQDPAVARRGLPVSCFDPVV</sequence>
<feature type="non-terminal residue" evidence="2">
    <location>
        <position position="1"/>
    </location>
</feature>
<dbReference type="Gramene" id="Os01t0855700-01">
    <property type="protein sequence ID" value="Os01t0855700-01"/>
    <property type="gene ID" value="Os01g0855700"/>
</dbReference>
<evidence type="ECO:0000313" key="3">
    <source>
        <dbReference type="Proteomes" id="UP000059680"/>
    </source>
</evidence>
<organism evidence="2 3">
    <name type="scientific">Oryza sativa subsp. japonica</name>
    <name type="common">Rice</name>
    <dbReference type="NCBI Taxonomy" id="39947"/>
    <lineage>
        <taxon>Eukaryota</taxon>
        <taxon>Viridiplantae</taxon>
        <taxon>Streptophyta</taxon>
        <taxon>Embryophyta</taxon>
        <taxon>Tracheophyta</taxon>
        <taxon>Spermatophyta</taxon>
        <taxon>Magnoliopsida</taxon>
        <taxon>Liliopsida</taxon>
        <taxon>Poales</taxon>
        <taxon>Poaceae</taxon>
        <taxon>BOP clade</taxon>
        <taxon>Oryzoideae</taxon>
        <taxon>Oryzeae</taxon>
        <taxon>Oryzinae</taxon>
        <taxon>Oryza</taxon>
        <taxon>Oryza sativa</taxon>
    </lineage>
</organism>
<evidence type="ECO:0000256" key="1">
    <source>
        <dbReference type="SAM" id="MobiDB-lite"/>
    </source>
</evidence>
<dbReference type="EMBL" id="AP014957">
    <property type="protein sequence ID" value="BAS75287.1"/>
    <property type="molecule type" value="Genomic_DNA"/>
</dbReference>
<feature type="compositionally biased region" description="Basic residues" evidence="1">
    <location>
        <begin position="70"/>
        <end position="82"/>
    </location>
</feature>
<gene>
    <name evidence="2" type="ordered locus">Os01g0855700</name>
    <name evidence="2" type="ORF">OSNPB_010855700</name>
</gene>
<accession>A0A0P0VAQ2</accession>
<name>A0A0P0VAQ2_ORYSJ</name>
<dbReference type="AlphaFoldDB" id="A0A0P0VAQ2"/>
<protein>
    <submittedName>
        <fullName evidence="2">Os01g0855700 protein</fullName>
    </submittedName>
</protein>
<dbReference type="SMR" id="A0A0P0VAQ2"/>